<evidence type="ECO:0000313" key="9">
    <source>
        <dbReference type="Proteomes" id="UP001237156"/>
    </source>
</evidence>
<evidence type="ECO:0000256" key="4">
    <source>
        <dbReference type="ARBA" id="ARBA00022692"/>
    </source>
</evidence>
<dbReference type="Proteomes" id="UP001237156">
    <property type="component" value="Unassembled WGS sequence"/>
</dbReference>
<keyword evidence="2 7" id="KW-1003">Cell membrane</keyword>
<feature type="transmembrane region" description="Helical" evidence="7">
    <location>
        <begin position="258"/>
        <end position="278"/>
    </location>
</feature>
<comment type="similarity">
    <text evidence="7">Belongs to the UPF0761 family.</text>
</comment>
<feature type="transmembrane region" description="Helical" evidence="7">
    <location>
        <begin position="155"/>
        <end position="180"/>
    </location>
</feature>
<dbReference type="AlphaFoldDB" id="A0AAW6RKA2"/>
<dbReference type="GO" id="GO:0005886">
    <property type="term" value="C:plasma membrane"/>
    <property type="evidence" value="ECO:0007669"/>
    <property type="project" value="UniProtKB-SubCell"/>
</dbReference>
<comment type="subcellular location">
    <subcellularLocation>
        <location evidence="1 7">Cell membrane</location>
        <topology evidence="1 7">Multi-pass membrane protein</topology>
    </subcellularLocation>
</comment>
<feature type="transmembrane region" description="Helical" evidence="7">
    <location>
        <begin position="206"/>
        <end position="227"/>
    </location>
</feature>
<dbReference type="Pfam" id="PF03631">
    <property type="entry name" value="Virul_fac_BrkB"/>
    <property type="match status" value="1"/>
</dbReference>
<reference evidence="8 9" key="1">
    <citation type="submission" date="2023-04" db="EMBL/GenBank/DDBJ databases">
        <title>Ottowia paracancer sp. nov., isolated from human stomach.</title>
        <authorList>
            <person name="Song Y."/>
        </authorList>
    </citation>
    <scope>NUCLEOTIDE SEQUENCE [LARGE SCALE GENOMIC DNA]</scope>
    <source>
        <strain evidence="8 9">10c7w1</strain>
    </source>
</reference>
<sequence>MTERAALSRWLFFLPRRLAWHFMNPAASPVLAAWRVLMRRCAQERLSVTAGSLTFTTVLALVPLAVVALSLFTAFPSFERLRLALQEWLAGNLIPAGIAQSVLENLTAFAGKASQLGAAGLAVLVFTSLSLMLTIDHALGGIWRVPRPRPLGQRLLVYWAALTLGPLLLGASLAITSYVMSQSGAWLAWLPQKAGVARHAQQGAVAALRALQLLLPVGGLALLYHYVPNTAVLWRHALAGGAFAALGLAALRWGMGLYLAQVPSYSLIYGAFAAVPLLLLWMHLSWFIVLLGAVLAASLPLLQEAAGAARARLRCGQTPGWSFQLAAEALQQLAAARDTPAHGLTLMELAAALRADPLQLPPVLQALQELGWTGQLSAQGACPLPRYVLLADPARTPLAPLVERLLLAPPQAGAGAPLDVSPDAPPALPALWRHWRALKLLDLLEPGRAAGKAAWAAKQHARGAPPGP</sequence>
<dbReference type="PANTHER" id="PTHR30213">
    <property type="entry name" value="INNER MEMBRANE PROTEIN YHJD"/>
    <property type="match status" value="1"/>
</dbReference>
<feature type="transmembrane region" description="Helical" evidence="7">
    <location>
        <begin position="48"/>
        <end position="72"/>
    </location>
</feature>
<evidence type="ECO:0000256" key="5">
    <source>
        <dbReference type="ARBA" id="ARBA00022989"/>
    </source>
</evidence>
<evidence type="ECO:0000313" key="8">
    <source>
        <dbReference type="EMBL" id="MDG9699920.1"/>
    </source>
</evidence>
<accession>A0AAW6RKA2</accession>
<dbReference type="HAMAP" id="MF_00672">
    <property type="entry name" value="UPF0761"/>
    <property type="match status" value="1"/>
</dbReference>
<keyword evidence="5 7" id="KW-1133">Transmembrane helix</keyword>
<evidence type="ECO:0000256" key="2">
    <source>
        <dbReference type="ARBA" id="ARBA00022475"/>
    </source>
</evidence>
<protein>
    <recommendedName>
        <fullName evidence="7">UPF0761 membrane protein QB898_09395</fullName>
    </recommendedName>
</protein>
<keyword evidence="6 7" id="KW-0472">Membrane</keyword>
<dbReference type="InterPro" id="IPR017039">
    <property type="entry name" value="Virul_fac_BrkB"/>
</dbReference>
<feature type="transmembrane region" description="Helical" evidence="7">
    <location>
        <begin position="116"/>
        <end position="135"/>
    </location>
</feature>
<evidence type="ECO:0000256" key="6">
    <source>
        <dbReference type="ARBA" id="ARBA00023136"/>
    </source>
</evidence>
<name>A0AAW6RKA2_9BURK</name>
<gene>
    <name evidence="8" type="ORF">QB898_09395</name>
</gene>
<feature type="transmembrane region" description="Helical" evidence="7">
    <location>
        <begin position="233"/>
        <end position="251"/>
    </location>
</feature>
<dbReference type="NCBIfam" id="TIGR00765">
    <property type="entry name" value="yihY_not_rbn"/>
    <property type="match status" value="1"/>
</dbReference>
<dbReference type="EMBL" id="JARVII010000019">
    <property type="protein sequence ID" value="MDG9699920.1"/>
    <property type="molecule type" value="Genomic_DNA"/>
</dbReference>
<keyword evidence="4 7" id="KW-0812">Transmembrane</keyword>
<keyword evidence="3" id="KW-0997">Cell inner membrane</keyword>
<keyword evidence="9" id="KW-1185">Reference proteome</keyword>
<dbReference type="PANTHER" id="PTHR30213:SF0">
    <property type="entry name" value="UPF0761 MEMBRANE PROTEIN YIHY"/>
    <property type="match status" value="1"/>
</dbReference>
<feature type="transmembrane region" description="Helical" evidence="7">
    <location>
        <begin position="284"/>
        <end position="302"/>
    </location>
</feature>
<dbReference type="InterPro" id="IPR023679">
    <property type="entry name" value="UPF0761_bac"/>
</dbReference>
<evidence type="ECO:0000256" key="1">
    <source>
        <dbReference type="ARBA" id="ARBA00004651"/>
    </source>
</evidence>
<evidence type="ECO:0000256" key="3">
    <source>
        <dbReference type="ARBA" id="ARBA00022519"/>
    </source>
</evidence>
<organism evidence="8 9">
    <name type="scientific">Ottowia cancrivicina</name>
    <dbReference type="NCBI Taxonomy" id="3040346"/>
    <lineage>
        <taxon>Bacteria</taxon>
        <taxon>Pseudomonadati</taxon>
        <taxon>Pseudomonadota</taxon>
        <taxon>Betaproteobacteria</taxon>
        <taxon>Burkholderiales</taxon>
        <taxon>Comamonadaceae</taxon>
        <taxon>Ottowia</taxon>
    </lineage>
</organism>
<comment type="caution">
    <text evidence="8">The sequence shown here is derived from an EMBL/GenBank/DDBJ whole genome shotgun (WGS) entry which is preliminary data.</text>
</comment>
<evidence type="ECO:0000256" key="7">
    <source>
        <dbReference type="HAMAP-Rule" id="MF_00672"/>
    </source>
</evidence>
<proteinExistence type="inferred from homology"/>